<dbReference type="EMBL" id="AWUE01017123">
    <property type="protein sequence ID" value="OMO88268.1"/>
    <property type="molecule type" value="Genomic_DNA"/>
</dbReference>
<evidence type="ECO:0008006" key="3">
    <source>
        <dbReference type="Google" id="ProtNLM"/>
    </source>
</evidence>
<dbReference type="Proteomes" id="UP000187203">
    <property type="component" value="Unassembled WGS sequence"/>
</dbReference>
<evidence type="ECO:0000313" key="1">
    <source>
        <dbReference type="EMBL" id="OMO88268.1"/>
    </source>
</evidence>
<proteinExistence type="predicted"/>
<comment type="caution">
    <text evidence="1">The sequence shown here is derived from an EMBL/GenBank/DDBJ whole genome shotgun (WGS) entry which is preliminary data.</text>
</comment>
<name>A0A1R3J0B5_9ROSI</name>
<keyword evidence="2" id="KW-1185">Reference proteome</keyword>
<accession>A0A1R3J0B5</accession>
<reference evidence="2" key="1">
    <citation type="submission" date="2013-09" db="EMBL/GenBank/DDBJ databases">
        <title>Corchorus olitorius genome sequencing.</title>
        <authorList>
            <person name="Alam M."/>
            <person name="Haque M.S."/>
            <person name="Islam M.S."/>
            <person name="Emdad E.M."/>
            <person name="Islam M.M."/>
            <person name="Ahmed B."/>
            <person name="Halim A."/>
            <person name="Hossen Q.M.M."/>
            <person name="Hossain M.Z."/>
            <person name="Ahmed R."/>
            <person name="Khan M.M."/>
            <person name="Islam R."/>
            <person name="Rashid M.M."/>
            <person name="Khan S.A."/>
            <person name="Rahman M.S."/>
            <person name="Alam M."/>
            <person name="Yahiya A.S."/>
            <person name="Khan M.S."/>
            <person name="Azam M.S."/>
            <person name="Haque T."/>
            <person name="Lashkar M.Z.H."/>
            <person name="Akhand A.I."/>
            <person name="Morshed G."/>
            <person name="Roy S."/>
            <person name="Uddin K.S."/>
            <person name="Rabeya T."/>
            <person name="Hossain A.S."/>
            <person name="Chowdhury A."/>
            <person name="Snigdha A.R."/>
            <person name="Mortoza M.S."/>
            <person name="Matin S.A."/>
            <person name="Hoque S.M.E."/>
            <person name="Islam M.K."/>
            <person name="Roy D.K."/>
            <person name="Haider R."/>
            <person name="Moosa M.M."/>
            <person name="Elias S.M."/>
            <person name="Hasan A.M."/>
            <person name="Jahan S."/>
            <person name="Shafiuddin M."/>
            <person name="Mahmood N."/>
            <person name="Shommy N.S."/>
        </authorList>
    </citation>
    <scope>NUCLEOTIDE SEQUENCE [LARGE SCALE GENOMIC DNA]</scope>
    <source>
        <strain evidence="2">cv. O-4</strain>
    </source>
</reference>
<organism evidence="1 2">
    <name type="scientific">Corchorus olitorius</name>
    <dbReference type="NCBI Taxonomy" id="93759"/>
    <lineage>
        <taxon>Eukaryota</taxon>
        <taxon>Viridiplantae</taxon>
        <taxon>Streptophyta</taxon>
        <taxon>Embryophyta</taxon>
        <taxon>Tracheophyta</taxon>
        <taxon>Spermatophyta</taxon>
        <taxon>Magnoliopsida</taxon>
        <taxon>eudicotyledons</taxon>
        <taxon>Gunneridae</taxon>
        <taxon>Pentapetalae</taxon>
        <taxon>rosids</taxon>
        <taxon>malvids</taxon>
        <taxon>Malvales</taxon>
        <taxon>Malvaceae</taxon>
        <taxon>Grewioideae</taxon>
        <taxon>Apeibeae</taxon>
        <taxon>Corchorus</taxon>
    </lineage>
</organism>
<dbReference type="PANTHER" id="PTHR35218">
    <property type="entry name" value="RNASE H DOMAIN-CONTAINING PROTEIN"/>
    <property type="match status" value="1"/>
</dbReference>
<gene>
    <name evidence="1" type="ORF">COLO4_20326</name>
</gene>
<evidence type="ECO:0000313" key="2">
    <source>
        <dbReference type="Proteomes" id="UP000187203"/>
    </source>
</evidence>
<sequence>MVPPLQPSPPPPLPPVATSIIHLLQIHLGISFPSMTINDSTEADITPILIDITKLIVAMVNQIADDGPYISSILRDWLGLTNTDTSNGINIREMLEQPAILSELYSRGMAHRFPPQLALEPTNQDIQFIYPINKVTTLNIDGETRKTYILTTPPIRQVWISEKISIDNSTYQTTHKLQFMSDTTPPRYTSTNHHPTEQLSYNHTSPPLRPIKIIIFNATGAANPEFIYTYAEICFEHNPDFVIVTETRLRGSNSQSMNFTASTSLEPIGYFGGSWFLWNTDHMNFRIIANTQTIMTFKTSFKC</sequence>
<dbReference type="AlphaFoldDB" id="A0A1R3J0B5"/>
<protein>
    <recommendedName>
        <fullName evidence="3">Endonuclease/exonuclease/phosphatase</fullName>
    </recommendedName>
</protein>
<dbReference type="PANTHER" id="PTHR35218:SF9">
    <property type="entry name" value="ENDONUCLEASE_EXONUCLEASE_PHOSPHATASE DOMAIN-CONTAINING PROTEIN"/>
    <property type="match status" value="1"/>
</dbReference>